<organism evidence="2 3">
    <name type="scientific">Pseudonocardia aurantiaca</name>
    <dbReference type="NCBI Taxonomy" id="75290"/>
    <lineage>
        <taxon>Bacteria</taxon>
        <taxon>Bacillati</taxon>
        <taxon>Actinomycetota</taxon>
        <taxon>Actinomycetes</taxon>
        <taxon>Pseudonocardiales</taxon>
        <taxon>Pseudonocardiaceae</taxon>
        <taxon>Pseudonocardia</taxon>
    </lineage>
</organism>
<dbReference type="InterPro" id="IPR006827">
    <property type="entry name" value="Lant_deHydtase_N"/>
</dbReference>
<feature type="domain" description="Lantibiotic dehydratase N-terminal" evidence="1">
    <location>
        <begin position="47"/>
        <end position="157"/>
    </location>
</feature>
<dbReference type="Pfam" id="PF04738">
    <property type="entry name" value="Lant_dehydr_N"/>
    <property type="match status" value="1"/>
</dbReference>
<dbReference type="RefSeq" id="WP_343974779.1">
    <property type="nucleotide sequence ID" value="NZ_BAAAJG010000008.1"/>
</dbReference>
<proteinExistence type="predicted"/>
<protein>
    <submittedName>
        <fullName evidence="2">Lantibiotic dehydratase</fullName>
    </submittedName>
</protein>
<dbReference type="EMBL" id="JBHUCP010000004">
    <property type="protein sequence ID" value="MFD1529017.1"/>
    <property type="molecule type" value="Genomic_DNA"/>
</dbReference>
<keyword evidence="3" id="KW-1185">Reference proteome</keyword>
<evidence type="ECO:0000313" key="2">
    <source>
        <dbReference type="EMBL" id="MFD1529017.1"/>
    </source>
</evidence>
<dbReference type="Proteomes" id="UP001597145">
    <property type="component" value="Unassembled WGS sequence"/>
</dbReference>
<reference evidence="3" key="1">
    <citation type="journal article" date="2019" name="Int. J. Syst. Evol. Microbiol.">
        <title>The Global Catalogue of Microorganisms (GCM) 10K type strain sequencing project: providing services to taxonomists for standard genome sequencing and annotation.</title>
        <authorList>
            <consortium name="The Broad Institute Genomics Platform"/>
            <consortium name="The Broad Institute Genome Sequencing Center for Infectious Disease"/>
            <person name="Wu L."/>
            <person name="Ma J."/>
        </authorList>
    </citation>
    <scope>NUCLEOTIDE SEQUENCE [LARGE SCALE GENOMIC DNA]</scope>
    <source>
        <strain evidence="3">JCM 12165</strain>
    </source>
</reference>
<comment type="caution">
    <text evidence="2">The sequence shown here is derived from an EMBL/GenBank/DDBJ whole genome shotgun (WGS) entry which is preliminary data.</text>
</comment>
<gene>
    <name evidence="2" type="ORF">ACFSCY_06155</name>
</gene>
<name>A0ABW4FG91_9PSEU</name>
<evidence type="ECO:0000259" key="1">
    <source>
        <dbReference type="Pfam" id="PF04738"/>
    </source>
</evidence>
<accession>A0ABW4FG91</accession>
<evidence type="ECO:0000313" key="3">
    <source>
        <dbReference type="Proteomes" id="UP001597145"/>
    </source>
</evidence>
<sequence>MDGHLWPLVDGKWALWRTVGVRAAGFPVDGLTAFGTGETAALQSIVEDPRFREAVTWQNRQAYATALARLKDAPEPPTSKWRQRLELAASYWQRYCAKNDTIGFFGPIGWGELTDDGPAVAQHPGRDLLAARTVRLEVWAVDALARALEADPVVGPHGPFAVPVVPDPAAVLEARIAAITDDPARERATAAFSELEAARQAVADAAGDPDRLESALDGADATFMLLTGQDATRRHGVTYGARTVCYEDCRRDHRLEVGPGLRDALAEALHPLLASAAWWCGEVAEVGRQMIEDVIPDQDGPVPFEPIWARTAPAMLGVAGGAPPPMALVERRAELQARWAELIAAGVSGDRADEVFADPKPAWEFAVFHAPDVQIAACDTAAIERGDLRVVVGDFHPGTLTIAQSLFLGQHPEPDLLREWCALDCAEPRLFMSPPRDAPRMSGRIVPSIFTLRDVALLTTPDCCPAPGQTSVAPADLVIDGERVRSADGEVDVPLDRPWGLAFFLMSVATYDPFPHDEHSPRLTVGRAVLRRETWRVDADALTWAVEKDAARRQKLASAWALDRGLPRRAFALAPVEMKPVYVDFESVLLTSVLARQIRRTAERGGGRVRFTEMLPGPDECWLRDAAGNRYTSELRLTAVDLTRRPG</sequence>